<evidence type="ECO:0000256" key="9">
    <source>
        <dbReference type="SAM" id="Phobius"/>
    </source>
</evidence>
<keyword evidence="2" id="KW-0813">Transport</keyword>
<evidence type="ECO:0000256" key="4">
    <source>
        <dbReference type="ARBA" id="ARBA00022519"/>
    </source>
</evidence>
<keyword evidence="12" id="KW-1185">Reference proteome</keyword>
<dbReference type="Gene3D" id="2.30.30.830">
    <property type="match status" value="1"/>
</dbReference>
<accession>A0A1I4VHZ2</accession>
<dbReference type="GO" id="GO:0015031">
    <property type="term" value="P:protein transport"/>
    <property type="evidence" value="ECO:0007669"/>
    <property type="project" value="UniProtKB-KW"/>
</dbReference>
<dbReference type="Proteomes" id="UP000198575">
    <property type="component" value="Unassembled WGS sequence"/>
</dbReference>
<dbReference type="STRING" id="578942.SAMN05216289_102112"/>
<dbReference type="EMBL" id="FOVF01000002">
    <property type="protein sequence ID" value="SFN00822.1"/>
    <property type="molecule type" value="Genomic_DNA"/>
</dbReference>
<organism evidence="11 12">
    <name type="scientific">Dokdonella immobilis</name>
    <dbReference type="NCBI Taxonomy" id="578942"/>
    <lineage>
        <taxon>Bacteria</taxon>
        <taxon>Pseudomonadati</taxon>
        <taxon>Pseudomonadota</taxon>
        <taxon>Gammaproteobacteria</taxon>
        <taxon>Lysobacterales</taxon>
        <taxon>Rhodanobacteraceae</taxon>
        <taxon>Dokdonella</taxon>
    </lineage>
</organism>
<comment type="subcellular location">
    <subcellularLocation>
        <location evidence="1">Cell inner membrane</location>
    </subcellularLocation>
</comment>
<evidence type="ECO:0000256" key="8">
    <source>
        <dbReference type="ARBA" id="ARBA00023136"/>
    </source>
</evidence>
<evidence type="ECO:0000313" key="12">
    <source>
        <dbReference type="Proteomes" id="UP000198575"/>
    </source>
</evidence>
<dbReference type="RefSeq" id="WP_175497860.1">
    <property type="nucleotide sequence ID" value="NZ_FOVF01000002.1"/>
</dbReference>
<keyword evidence="3" id="KW-1003">Cell membrane</keyword>
<evidence type="ECO:0000256" key="6">
    <source>
        <dbReference type="ARBA" id="ARBA00022927"/>
    </source>
</evidence>
<evidence type="ECO:0000313" key="11">
    <source>
        <dbReference type="EMBL" id="SFN00822.1"/>
    </source>
</evidence>
<evidence type="ECO:0000256" key="2">
    <source>
        <dbReference type="ARBA" id="ARBA00022448"/>
    </source>
</evidence>
<evidence type="ECO:0000256" key="3">
    <source>
        <dbReference type="ARBA" id="ARBA00022475"/>
    </source>
</evidence>
<evidence type="ECO:0000256" key="1">
    <source>
        <dbReference type="ARBA" id="ARBA00004533"/>
    </source>
</evidence>
<evidence type="ECO:0000256" key="7">
    <source>
        <dbReference type="ARBA" id="ARBA00022989"/>
    </source>
</evidence>
<feature type="transmembrane region" description="Helical" evidence="9">
    <location>
        <begin position="21"/>
        <end position="39"/>
    </location>
</feature>
<evidence type="ECO:0000259" key="10">
    <source>
        <dbReference type="Pfam" id="PF11356"/>
    </source>
</evidence>
<dbReference type="InterPro" id="IPR024961">
    <property type="entry name" value="T2SS_GspC_N"/>
</dbReference>
<dbReference type="Pfam" id="PF11356">
    <property type="entry name" value="T2SSC"/>
    <property type="match status" value="1"/>
</dbReference>
<name>A0A1I4VHZ2_9GAMM</name>
<keyword evidence="8 9" id="KW-0472">Membrane</keyword>
<dbReference type="Gene3D" id="2.30.42.10">
    <property type="match status" value="1"/>
</dbReference>
<protein>
    <submittedName>
        <fullName evidence="11">Type II secretion system protein C (GspC)</fullName>
    </submittedName>
</protein>
<reference evidence="11 12" key="1">
    <citation type="submission" date="2016-10" db="EMBL/GenBank/DDBJ databases">
        <authorList>
            <person name="de Groot N.N."/>
        </authorList>
    </citation>
    <scope>NUCLEOTIDE SEQUENCE [LARGE SCALE GENOMIC DNA]</scope>
    <source>
        <strain evidence="11 12">CGMCC 1.7659</strain>
    </source>
</reference>
<dbReference type="InterPro" id="IPR036034">
    <property type="entry name" value="PDZ_sf"/>
</dbReference>
<evidence type="ECO:0000256" key="5">
    <source>
        <dbReference type="ARBA" id="ARBA00022692"/>
    </source>
</evidence>
<keyword evidence="5 9" id="KW-0812">Transmembrane</keyword>
<dbReference type="AlphaFoldDB" id="A0A1I4VHZ2"/>
<dbReference type="SUPFAM" id="SSF50156">
    <property type="entry name" value="PDZ domain-like"/>
    <property type="match status" value="1"/>
</dbReference>
<keyword evidence="7 9" id="KW-1133">Transmembrane helix</keyword>
<keyword evidence="6" id="KW-0653">Protein transport</keyword>
<sequence length="307" mass="32640">MLSRLKGTGLTGADRDRWSERSALICTFVLALLLVWLLARTFWMLVPRDEGLAGVPGQAVVTVGDRPAISISKWHLFGNAPQRPRAQGNAPATTLDLSLRGTLADADPHQGIAVIADAQGVERAWRAGEQISIGVSVDEVYADRVVLLHDGVQEVLTLSRDEQSGRVAPIPPDQRGGAPLRNTAPAPKPGTITNFAPINVPQGSLNWQQAMDKVGGSPAELAKNVRVDPVIDDGRIAGVRVSAMNGDAALLGRLGLRPSDIVTAVNGVPVDSVARGQQILESLRDANSVRVTVTRDGLPTEINVQLR</sequence>
<dbReference type="GO" id="GO:0005886">
    <property type="term" value="C:plasma membrane"/>
    <property type="evidence" value="ECO:0007669"/>
    <property type="project" value="UniProtKB-SubCell"/>
</dbReference>
<feature type="domain" description="Type II secretion system protein GspC N-terminal" evidence="10">
    <location>
        <begin position="29"/>
        <end position="158"/>
    </location>
</feature>
<gene>
    <name evidence="11" type="ORF">SAMN05216289_102112</name>
</gene>
<keyword evidence="4" id="KW-0997">Cell inner membrane</keyword>
<proteinExistence type="predicted"/>